<proteinExistence type="predicted"/>
<dbReference type="InterPro" id="IPR004045">
    <property type="entry name" value="Glutathione_S-Trfase_N"/>
</dbReference>
<evidence type="ECO:0000313" key="2">
    <source>
        <dbReference type="EMBL" id="KAF9531769.1"/>
    </source>
</evidence>
<keyword evidence="3" id="KW-1185">Reference proteome</keyword>
<dbReference type="PROSITE" id="PS50404">
    <property type="entry name" value="GST_NTER"/>
    <property type="match status" value="1"/>
</dbReference>
<dbReference type="Gene3D" id="3.40.30.10">
    <property type="entry name" value="Glutaredoxin"/>
    <property type="match status" value="1"/>
</dbReference>
<dbReference type="Gene3D" id="1.20.1050.10">
    <property type="match status" value="1"/>
</dbReference>
<dbReference type="SUPFAM" id="SSF52833">
    <property type="entry name" value="Thioredoxin-like"/>
    <property type="match status" value="1"/>
</dbReference>
<reference evidence="2" key="1">
    <citation type="submission" date="2020-11" db="EMBL/GenBank/DDBJ databases">
        <authorList>
            <consortium name="DOE Joint Genome Institute"/>
            <person name="Ahrendt S."/>
            <person name="Riley R."/>
            <person name="Andreopoulos W."/>
            <person name="Labutti K."/>
            <person name="Pangilinan J."/>
            <person name="Ruiz-Duenas F.J."/>
            <person name="Barrasa J.M."/>
            <person name="Sanchez-Garcia M."/>
            <person name="Camarero S."/>
            <person name="Miyauchi S."/>
            <person name="Serrano A."/>
            <person name="Linde D."/>
            <person name="Babiker R."/>
            <person name="Drula E."/>
            <person name="Ayuso-Fernandez I."/>
            <person name="Pacheco R."/>
            <person name="Padilla G."/>
            <person name="Ferreira P."/>
            <person name="Barriuso J."/>
            <person name="Kellner H."/>
            <person name="Castanera R."/>
            <person name="Alfaro M."/>
            <person name="Ramirez L."/>
            <person name="Pisabarro A.G."/>
            <person name="Kuo A."/>
            <person name="Tritt A."/>
            <person name="Lipzen A."/>
            <person name="He G."/>
            <person name="Yan M."/>
            <person name="Ng V."/>
            <person name="Cullen D."/>
            <person name="Martin F."/>
            <person name="Rosso M.-N."/>
            <person name="Henrissat B."/>
            <person name="Hibbett D."/>
            <person name="Martinez A.T."/>
            <person name="Grigoriev I.V."/>
        </authorList>
    </citation>
    <scope>NUCLEOTIDE SEQUENCE</scope>
    <source>
        <strain evidence="2">CBS 506.95</strain>
    </source>
</reference>
<dbReference type="InterPro" id="IPR036282">
    <property type="entry name" value="Glutathione-S-Trfase_C_sf"/>
</dbReference>
<dbReference type="EMBL" id="MU157834">
    <property type="protein sequence ID" value="KAF9531769.1"/>
    <property type="molecule type" value="Genomic_DNA"/>
</dbReference>
<dbReference type="SUPFAM" id="SSF47616">
    <property type="entry name" value="GST C-terminal domain-like"/>
    <property type="match status" value="1"/>
</dbReference>
<gene>
    <name evidence="2" type="ORF">CPB83DRAFT_848699</name>
</gene>
<sequence>MTITLYDIPSTVPGSSWSPNTWKTRFCLNYKGLQHKTEWVEWQDLESTLVKIGIPPSRKDHRSKPRYTIPAIFDSTTGVYLSESFEIAQYLDRTYPDTPKIFPDNTAGLQRGFHQALTPLVEPIKALILPVEATRLSSASQESFQQKMKDYLSLELGEEDKIEMWAELRENFGVVNGWYSLGNNPGPFILGEAPSWVDFVLGATFLWSKLIFGENSSEWKEIETWHEGRWKTLLKQLSMYQVVS</sequence>
<evidence type="ECO:0000313" key="3">
    <source>
        <dbReference type="Proteomes" id="UP000807306"/>
    </source>
</evidence>
<organism evidence="2 3">
    <name type="scientific">Crepidotus variabilis</name>
    <dbReference type="NCBI Taxonomy" id="179855"/>
    <lineage>
        <taxon>Eukaryota</taxon>
        <taxon>Fungi</taxon>
        <taxon>Dikarya</taxon>
        <taxon>Basidiomycota</taxon>
        <taxon>Agaricomycotina</taxon>
        <taxon>Agaricomycetes</taxon>
        <taxon>Agaricomycetidae</taxon>
        <taxon>Agaricales</taxon>
        <taxon>Agaricineae</taxon>
        <taxon>Crepidotaceae</taxon>
        <taxon>Crepidotus</taxon>
    </lineage>
</organism>
<dbReference type="AlphaFoldDB" id="A0A9P6JTG3"/>
<dbReference type="OrthoDB" id="4951845at2759"/>
<dbReference type="Pfam" id="PF22041">
    <property type="entry name" value="GST_C_7"/>
    <property type="match status" value="1"/>
</dbReference>
<dbReference type="Proteomes" id="UP000807306">
    <property type="component" value="Unassembled WGS sequence"/>
</dbReference>
<name>A0A9P6JTG3_9AGAR</name>
<accession>A0A9P6JTG3</accession>
<dbReference type="Pfam" id="PF13409">
    <property type="entry name" value="GST_N_2"/>
    <property type="match status" value="1"/>
</dbReference>
<comment type="caution">
    <text evidence="2">The sequence shown here is derived from an EMBL/GenBank/DDBJ whole genome shotgun (WGS) entry which is preliminary data.</text>
</comment>
<dbReference type="InterPro" id="IPR054416">
    <property type="entry name" value="GST_UstS-like_C"/>
</dbReference>
<dbReference type="InterPro" id="IPR036249">
    <property type="entry name" value="Thioredoxin-like_sf"/>
</dbReference>
<protein>
    <recommendedName>
        <fullName evidence="1">GST N-terminal domain-containing protein</fullName>
    </recommendedName>
</protein>
<evidence type="ECO:0000259" key="1">
    <source>
        <dbReference type="PROSITE" id="PS50404"/>
    </source>
</evidence>
<feature type="domain" description="GST N-terminal" evidence="1">
    <location>
        <begin position="8"/>
        <end position="99"/>
    </location>
</feature>